<dbReference type="EMBL" id="LXJZ01000198">
    <property type="protein sequence ID" value="OAJ55012.1"/>
    <property type="molecule type" value="Genomic_DNA"/>
</dbReference>
<comment type="caution">
    <text evidence="1">The sequence shown here is derived from an EMBL/GenBank/DDBJ whole genome shotgun (WGS) entry which is preliminary data.</text>
</comment>
<sequence>MLPRIPHAKLHVLAGTGHLSPLESPNEVARLIHAFVSELDQDHARPKTLEAFPVAFDTACSFGATFRV</sequence>
<dbReference type="Proteomes" id="UP000077961">
    <property type="component" value="Unassembled WGS sequence"/>
</dbReference>
<dbReference type="Gene3D" id="3.40.50.1820">
    <property type="entry name" value="alpha/beta hydrolase"/>
    <property type="match status" value="1"/>
</dbReference>
<reference evidence="1 2" key="1">
    <citation type="submission" date="2016-04" db="EMBL/GenBank/DDBJ databases">
        <title>Reclassification of Paraburkholderia panaciterrae (Farh et al. 2015) Dobritsa &amp; Samadpour 2016 as a later homotypic synonym of Paraburkholderia ginsengiterrae (Farh et al. 2015) Dobritsa &amp; Samadpour 2016.</title>
        <authorList>
            <person name="Dobritsa A.P."/>
            <person name="Kutumbaka K."/>
            <person name="Samadpour M."/>
        </authorList>
    </citation>
    <scope>NUCLEOTIDE SEQUENCE [LARGE SCALE GENOMIC DNA]</scope>
    <source>
        <strain evidence="1 2">DCY85-1</strain>
    </source>
</reference>
<proteinExistence type="predicted"/>
<dbReference type="SUPFAM" id="SSF53474">
    <property type="entry name" value="alpha/beta-Hydrolases"/>
    <property type="match status" value="1"/>
</dbReference>
<name>A0ABX2UPA0_9BURK</name>
<evidence type="ECO:0000313" key="1">
    <source>
        <dbReference type="EMBL" id="OAJ55012.1"/>
    </source>
</evidence>
<accession>A0ABX2UPA0</accession>
<gene>
    <name evidence="1" type="ORF">A6V36_09320</name>
</gene>
<organism evidence="1 2">
    <name type="scientific">Paraburkholderia ginsengiterrae</name>
    <dbReference type="NCBI Taxonomy" id="1462993"/>
    <lineage>
        <taxon>Bacteria</taxon>
        <taxon>Pseudomonadati</taxon>
        <taxon>Pseudomonadota</taxon>
        <taxon>Betaproteobacteria</taxon>
        <taxon>Burkholderiales</taxon>
        <taxon>Burkholderiaceae</taxon>
        <taxon>Paraburkholderia</taxon>
    </lineage>
</organism>
<dbReference type="InterPro" id="IPR029058">
    <property type="entry name" value="AB_hydrolase_fold"/>
</dbReference>
<keyword evidence="2" id="KW-1185">Reference proteome</keyword>
<evidence type="ECO:0000313" key="2">
    <source>
        <dbReference type="Proteomes" id="UP000077961"/>
    </source>
</evidence>
<protein>
    <recommendedName>
        <fullName evidence="3">AB hydrolase-1 domain-containing protein</fullName>
    </recommendedName>
</protein>
<evidence type="ECO:0008006" key="3">
    <source>
        <dbReference type="Google" id="ProtNLM"/>
    </source>
</evidence>